<reference evidence="1 2" key="1">
    <citation type="submission" date="2016-08" db="EMBL/GenBank/DDBJ databases">
        <title>Genome sequencing of Paenibacillus sp. TI45-13ar, isolated from Korean traditional nuruk.</title>
        <authorList>
            <person name="Kim S.-J."/>
        </authorList>
    </citation>
    <scope>NUCLEOTIDE SEQUENCE [LARGE SCALE GENOMIC DNA]</scope>
    <source>
        <strain evidence="1 2">TI45-13ar</strain>
    </source>
</reference>
<dbReference type="PATRIC" id="fig|1886670.3.peg.2844"/>
<evidence type="ECO:0000313" key="2">
    <source>
        <dbReference type="Proteomes" id="UP000094578"/>
    </source>
</evidence>
<dbReference type="AlphaFoldDB" id="A0A1E3L288"/>
<keyword evidence="2" id="KW-1185">Reference proteome</keyword>
<dbReference type="RefSeq" id="WP_069328205.1">
    <property type="nucleotide sequence ID" value="NZ_MDER01000046.1"/>
</dbReference>
<evidence type="ECO:0008006" key="3">
    <source>
        <dbReference type="Google" id="ProtNLM"/>
    </source>
</evidence>
<proteinExistence type="predicted"/>
<dbReference type="Proteomes" id="UP000094578">
    <property type="component" value="Unassembled WGS sequence"/>
</dbReference>
<name>A0A1E3L288_9BACL</name>
<sequence length="464" mass="51304">MLPFSTAFLQKSVLRKSVIAWTLAVSVVASPVLYSSTSDAATAVVAQHEVSASEYSQFLQSKFKISVNNGVTRGQYIQDLATALQLTPEKSEAKFTDVPTSNKWYNAAAALSENDILSGTTVHPNQKLDARTAIYFAVKAAGLKELAYTYPPAKVKTALAKLSIQPSTLSTQAGQELAVAVDSGLLPKSLYSSVQAAHTASPSATFVETVLGQVLKFKGQYKHYLGYTSDDDIYAKLQDAYNTSRLIQAPELQELANKALEENLVTGYNVKDNRYEANFIDSLSLNYGHDDIKHAVQLIGLLRSEGISAKVQFEPKTSAFIYLKEWGEPKSTEDYHVSQIANGNYIANAKEYDLAFEFANTADKNKFQKVILAYAKKDSEDQKGLIYSSWWQPLYYSQTALKDYDVISNNKITQGNYYVQSFSLNDKSATVAAGFKALDPSVKVDRYQFWVDGPFFNYLNGDSK</sequence>
<protein>
    <recommendedName>
        <fullName evidence="3">SLH domain-containing protein</fullName>
    </recommendedName>
</protein>
<evidence type="ECO:0000313" key="1">
    <source>
        <dbReference type="EMBL" id="ODP27773.1"/>
    </source>
</evidence>
<dbReference type="EMBL" id="MDER01000046">
    <property type="protein sequence ID" value="ODP27773.1"/>
    <property type="molecule type" value="Genomic_DNA"/>
</dbReference>
<comment type="caution">
    <text evidence="1">The sequence shown here is derived from an EMBL/GenBank/DDBJ whole genome shotgun (WGS) entry which is preliminary data.</text>
</comment>
<gene>
    <name evidence="1" type="ORF">PTI45_02796</name>
</gene>
<accession>A0A1E3L288</accession>
<organism evidence="1 2">
    <name type="scientific">Paenibacillus nuruki</name>
    <dbReference type="NCBI Taxonomy" id="1886670"/>
    <lineage>
        <taxon>Bacteria</taxon>
        <taxon>Bacillati</taxon>
        <taxon>Bacillota</taxon>
        <taxon>Bacilli</taxon>
        <taxon>Bacillales</taxon>
        <taxon>Paenibacillaceae</taxon>
        <taxon>Paenibacillus</taxon>
    </lineage>
</organism>